<reference evidence="1" key="1">
    <citation type="submission" date="2016-10" db="EMBL/GenBank/DDBJ databases">
        <title>Sequence of Gallionella enrichment culture.</title>
        <authorList>
            <person name="Poehlein A."/>
            <person name="Muehling M."/>
            <person name="Daniel R."/>
        </authorList>
    </citation>
    <scope>NUCLEOTIDE SEQUENCE</scope>
</reference>
<organism evidence="1">
    <name type="scientific">mine drainage metagenome</name>
    <dbReference type="NCBI Taxonomy" id="410659"/>
    <lineage>
        <taxon>unclassified sequences</taxon>
        <taxon>metagenomes</taxon>
        <taxon>ecological metagenomes</taxon>
    </lineage>
</organism>
<sequence>MLQGIAVGRICTNNNHVGCAARYRFGQFERGRNQLGHLVMLATKRLLQLLRTDSIIINNHYSQHDKTLL</sequence>
<evidence type="ECO:0000313" key="1">
    <source>
        <dbReference type="EMBL" id="OIQ62979.1"/>
    </source>
</evidence>
<protein>
    <submittedName>
        <fullName evidence="1">Uncharacterized protein</fullName>
    </submittedName>
</protein>
<gene>
    <name evidence="1" type="ORF">GALL_554870</name>
</gene>
<name>A0A1J5PCM7_9ZZZZ</name>
<dbReference type="EMBL" id="MLJW01009419">
    <property type="protein sequence ID" value="OIQ62979.1"/>
    <property type="molecule type" value="Genomic_DNA"/>
</dbReference>
<proteinExistence type="predicted"/>
<accession>A0A1J5PCM7</accession>
<comment type="caution">
    <text evidence="1">The sequence shown here is derived from an EMBL/GenBank/DDBJ whole genome shotgun (WGS) entry which is preliminary data.</text>
</comment>
<dbReference type="AlphaFoldDB" id="A0A1J5PCM7"/>